<proteinExistence type="predicted"/>
<name>A0ABQ5NME6_9BACI</name>
<dbReference type="SMART" id="SM00342">
    <property type="entry name" value="HTH_ARAC"/>
    <property type="match status" value="1"/>
</dbReference>
<dbReference type="Gene3D" id="2.60.120.10">
    <property type="entry name" value="Jelly Rolls"/>
    <property type="match status" value="1"/>
</dbReference>
<dbReference type="SUPFAM" id="SSF46689">
    <property type="entry name" value="Homeodomain-like"/>
    <property type="match status" value="2"/>
</dbReference>
<dbReference type="InterPro" id="IPR014710">
    <property type="entry name" value="RmlC-like_jellyroll"/>
</dbReference>
<dbReference type="PROSITE" id="PS00041">
    <property type="entry name" value="HTH_ARAC_FAMILY_1"/>
    <property type="match status" value="1"/>
</dbReference>
<dbReference type="InterPro" id="IPR011051">
    <property type="entry name" value="RmlC_Cupin_sf"/>
</dbReference>
<reference evidence="6" key="1">
    <citation type="submission" date="2022-08" db="EMBL/GenBank/DDBJ databases">
        <title>Draft genome sequence of Lysinibacillus sp. strain KH24.</title>
        <authorList>
            <person name="Kanbe H."/>
            <person name="Itoh H."/>
        </authorList>
    </citation>
    <scope>NUCLEOTIDE SEQUENCE</scope>
    <source>
        <strain evidence="6">KH24</strain>
    </source>
</reference>
<accession>A0ABQ5NME6</accession>
<gene>
    <name evidence="6" type="primary">ydeC</name>
    <name evidence="6" type="ORF">LYSBPC_24140</name>
</gene>
<protein>
    <submittedName>
        <fullName evidence="6">HTH-type transcriptional regulator YdeC</fullName>
    </submittedName>
</protein>
<keyword evidence="4" id="KW-0175">Coiled coil</keyword>
<dbReference type="PANTHER" id="PTHR43280">
    <property type="entry name" value="ARAC-FAMILY TRANSCRIPTIONAL REGULATOR"/>
    <property type="match status" value="1"/>
</dbReference>
<evidence type="ECO:0000256" key="4">
    <source>
        <dbReference type="SAM" id="Coils"/>
    </source>
</evidence>
<evidence type="ECO:0000313" key="7">
    <source>
        <dbReference type="Proteomes" id="UP001065593"/>
    </source>
</evidence>
<evidence type="ECO:0000313" key="6">
    <source>
        <dbReference type="EMBL" id="GLC89287.1"/>
    </source>
</evidence>
<keyword evidence="3" id="KW-0804">Transcription</keyword>
<dbReference type="InterPro" id="IPR009057">
    <property type="entry name" value="Homeodomain-like_sf"/>
</dbReference>
<dbReference type="PROSITE" id="PS01124">
    <property type="entry name" value="HTH_ARAC_FAMILY_2"/>
    <property type="match status" value="1"/>
</dbReference>
<keyword evidence="7" id="KW-1185">Reference proteome</keyword>
<dbReference type="SUPFAM" id="SSF51182">
    <property type="entry name" value="RmlC-like cupins"/>
    <property type="match status" value="1"/>
</dbReference>
<feature type="coiled-coil region" evidence="4">
    <location>
        <begin position="142"/>
        <end position="169"/>
    </location>
</feature>
<sequence length="304" mass="35106">MHIYQNIEVLIGVVFTYIQLAKDLQELTIHGSKAFPVALYERVMHLERFDFVPLHWHKELQFVYIKSGCVQYRVGAELLILEEGEGLFINTSILHEAKPYQMAQATTYCINVDTTLLAGYQGSVLAEKYVRPYVEGNVVPYIQLAGKEAKRIEEVAKQLEQQADFFELRVWQDLLGLWQTLLATAMLKVTMEPSVQVVQQERAKEMLDYIHAHYQEKMTLEQLAAHVFLSRAECSRFFKKVVGVTPFTYLLHYRLHTSMTLLKNSEESITAIASVTGFSTVSYYIEKFKAYTGYSPSAYRKRFL</sequence>
<dbReference type="InterPro" id="IPR018060">
    <property type="entry name" value="HTH_AraC"/>
</dbReference>
<dbReference type="RefSeq" id="WP_264989024.1">
    <property type="nucleotide sequence ID" value="NZ_BRZA01000002.1"/>
</dbReference>
<keyword evidence="1" id="KW-0805">Transcription regulation</keyword>
<evidence type="ECO:0000256" key="2">
    <source>
        <dbReference type="ARBA" id="ARBA00023125"/>
    </source>
</evidence>
<dbReference type="Pfam" id="PF02311">
    <property type="entry name" value="AraC_binding"/>
    <property type="match status" value="1"/>
</dbReference>
<comment type="caution">
    <text evidence="6">The sequence shown here is derived from an EMBL/GenBank/DDBJ whole genome shotgun (WGS) entry which is preliminary data.</text>
</comment>
<evidence type="ECO:0000256" key="3">
    <source>
        <dbReference type="ARBA" id="ARBA00023163"/>
    </source>
</evidence>
<keyword evidence="2" id="KW-0238">DNA-binding</keyword>
<dbReference type="EMBL" id="BRZA01000002">
    <property type="protein sequence ID" value="GLC89287.1"/>
    <property type="molecule type" value="Genomic_DNA"/>
</dbReference>
<dbReference type="Gene3D" id="1.10.10.60">
    <property type="entry name" value="Homeodomain-like"/>
    <property type="match status" value="2"/>
</dbReference>
<organism evidence="6 7">
    <name type="scientific">Lysinibacillus piscis</name>
    <dbReference type="NCBI Taxonomy" id="2518931"/>
    <lineage>
        <taxon>Bacteria</taxon>
        <taxon>Bacillati</taxon>
        <taxon>Bacillota</taxon>
        <taxon>Bacilli</taxon>
        <taxon>Bacillales</taxon>
        <taxon>Bacillaceae</taxon>
        <taxon>Lysinibacillus</taxon>
    </lineage>
</organism>
<dbReference type="InterPro" id="IPR003313">
    <property type="entry name" value="AraC-bd"/>
</dbReference>
<evidence type="ECO:0000256" key="1">
    <source>
        <dbReference type="ARBA" id="ARBA00023015"/>
    </source>
</evidence>
<feature type="domain" description="HTH araC/xylS-type" evidence="5">
    <location>
        <begin position="204"/>
        <end position="302"/>
    </location>
</feature>
<dbReference type="PANTHER" id="PTHR43280:SF28">
    <property type="entry name" value="HTH-TYPE TRANSCRIPTIONAL ACTIVATOR RHAS"/>
    <property type="match status" value="1"/>
</dbReference>
<dbReference type="Proteomes" id="UP001065593">
    <property type="component" value="Unassembled WGS sequence"/>
</dbReference>
<dbReference type="Pfam" id="PF12833">
    <property type="entry name" value="HTH_18"/>
    <property type="match status" value="1"/>
</dbReference>
<evidence type="ECO:0000259" key="5">
    <source>
        <dbReference type="PROSITE" id="PS01124"/>
    </source>
</evidence>
<dbReference type="InterPro" id="IPR018062">
    <property type="entry name" value="HTH_AraC-typ_CS"/>
</dbReference>